<evidence type="ECO:0000313" key="2">
    <source>
        <dbReference type="EMBL" id="CAB4015163.1"/>
    </source>
</evidence>
<organism evidence="2 3">
    <name type="scientific">Paramuricea clavata</name>
    <name type="common">Red gorgonian</name>
    <name type="synonym">Violescent sea-whip</name>
    <dbReference type="NCBI Taxonomy" id="317549"/>
    <lineage>
        <taxon>Eukaryota</taxon>
        <taxon>Metazoa</taxon>
        <taxon>Cnidaria</taxon>
        <taxon>Anthozoa</taxon>
        <taxon>Octocorallia</taxon>
        <taxon>Malacalcyonacea</taxon>
        <taxon>Plexauridae</taxon>
        <taxon>Paramuricea</taxon>
    </lineage>
</organism>
<name>A0A7D9IR09_PARCT</name>
<gene>
    <name evidence="2" type="ORF">PACLA_8A032953</name>
</gene>
<accession>A0A7D9IR09</accession>
<dbReference type="Gene3D" id="2.170.270.10">
    <property type="entry name" value="SET domain"/>
    <property type="match status" value="1"/>
</dbReference>
<evidence type="ECO:0000313" key="3">
    <source>
        <dbReference type="Proteomes" id="UP001152795"/>
    </source>
</evidence>
<dbReference type="AlphaFoldDB" id="A0A7D9IR09"/>
<evidence type="ECO:0000256" key="1">
    <source>
        <dbReference type="SAM" id="MobiDB-lite"/>
    </source>
</evidence>
<dbReference type="Gene3D" id="2.40.50.90">
    <property type="match status" value="1"/>
</dbReference>
<protein>
    <submittedName>
        <fullName evidence="2">Uncharacterized protein</fullName>
    </submittedName>
</protein>
<keyword evidence="3" id="KW-1185">Reference proteome</keyword>
<dbReference type="InterPro" id="IPR035437">
    <property type="entry name" value="SNase_OB-fold_sf"/>
</dbReference>
<reference evidence="2" key="1">
    <citation type="submission" date="2020-04" db="EMBL/GenBank/DDBJ databases">
        <authorList>
            <person name="Alioto T."/>
            <person name="Alioto T."/>
            <person name="Gomez Garrido J."/>
        </authorList>
    </citation>
    <scope>NUCLEOTIDE SEQUENCE</scope>
    <source>
        <strain evidence="2">A484AB</strain>
    </source>
</reference>
<dbReference type="EMBL" id="CACRXK020008610">
    <property type="protein sequence ID" value="CAB4015163.1"/>
    <property type="molecule type" value="Genomic_DNA"/>
</dbReference>
<feature type="compositionally biased region" description="Pro residues" evidence="1">
    <location>
        <begin position="127"/>
        <end position="162"/>
    </location>
</feature>
<comment type="caution">
    <text evidence="2">The sequence shown here is derived from an EMBL/GenBank/DDBJ whole genome shotgun (WGS) entry which is preliminary data.</text>
</comment>
<proteinExistence type="predicted"/>
<dbReference type="Proteomes" id="UP001152795">
    <property type="component" value="Unassembled WGS sequence"/>
</dbReference>
<dbReference type="InterPro" id="IPR046341">
    <property type="entry name" value="SET_dom_sf"/>
</dbReference>
<dbReference type="OrthoDB" id="6011229at2759"/>
<feature type="region of interest" description="Disordered" evidence="1">
    <location>
        <begin position="599"/>
        <end position="626"/>
    </location>
</feature>
<feature type="region of interest" description="Disordered" evidence="1">
    <location>
        <begin position="68"/>
        <end position="171"/>
    </location>
</feature>
<sequence length="855" mass="96412">MENSVEEMTVKYVRAVCEFLVEAIRSQHEHTVTTQLGDRLAEFYRSLFTQRDGILPVQQIRPDLQAGVPANVPANTAATTTTTATDNPTAPKRRRVGTGRGAPGIARKRVVTERQKRRRRQKGMANAPPPAPSPPTLPPTPPPTQPPTLPPPPRAQTPPPTGEPSRKTPRAQVLDELFNNKKRIENFKELAGVTEKEGYDPHELVLWKKDLRGWQLLEESFEEPLRDKWRALRSMPKTASDPQLIDAFFELASLANGFANQAAHMTGYLVQEVLQVGDENGFAPEQVLDDLVASLDAKSYAMYRRHLEECKCGACEAVLQYDDDCGQGEVEGRPKHCVRVEPWAQMVRKFSRGLSGTTLRNCEYFFASTPKMSPPTLSLATPTDVQACTRRYMKRYLQGLPADYEDYPEQWLRRTPLKHIRVEMAEVSRDLVAMLDGDSGHLVIDKETDQALLAHVTHRYRQHNTIRFRTMGNDAPERATAFRLYGEHVGTSTRRQVLQTYHSGVESMRCARRILANSHRVFFRIPMDESGLPAHDLDKYGRLLVEIYVEENDGDECVLLAERIAEEGHTFPILDGGLDKDVFDAMVRAKQARSGSFQLPGETRQFPFRPWNTRDESSTSTQEHPVDDDHITSFVMLKSPLANEGLVYTAPSTIPNAGMGLFLRPRRTSLPAGSYLCKYATSYTAEQPTSEAGSYLVDAQVGGKIRYYDATTYNGTNIGRYANMLGVMDALRDVVDRSTTATFTEFSEREWKTINDELASKNNARFRVSGEDLELRTTRDIPKSANPIEIFVSYGNIRSYWIAGIVREPQSYPREMANIAEFLFNSPNSNWTLAQKQRWGSCEDLLDECGHLTTL</sequence>
<feature type="compositionally biased region" description="Low complexity" evidence="1">
    <location>
        <begin position="69"/>
        <end position="90"/>
    </location>
</feature>